<gene>
    <name evidence="3" type="ORF">DZC73_16165</name>
</gene>
<feature type="transmembrane region" description="Helical" evidence="2">
    <location>
        <begin position="454"/>
        <end position="480"/>
    </location>
</feature>
<dbReference type="InterPro" id="IPR032809">
    <property type="entry name" value="Put_HupE_UreJ"/>
</dbReference>
<keyword evidence="4" id="KW-1185">Reference proteome</keyword>
<keyword evidence="2" id="KW-0812">Transmembrane</keyword>
<keyword evidence="2" id="KW-1133">Transmembrane helix</keyword>
<evidence type="ECO:0000256" key="2">
    <source>
        <dbReference type="SAM" id="Phobius"/>
    </source>
</evidence>
<dbReference type="Pfam" id="PF13795">
    <property type="entry name" value="HupE_UreJ_2"/>
    <property type="match status" value="1"/>
</dbReference>
<feature type="transmembrane region" description="Helical" evidence="2">
    <location>
        <begin position="423"/>
        <end position="442"/>
    </location>
</feature>
<proteinExistence type="predicted"/>
<accession>A0A3N7HNE6</accession>
<dbReference type="AlphaFoldDB" id="A0A3N7HNE6"/>
<dbReference type="PROSITE" id="PS00018">
    <property type="entry name" value="EF_HAND_1"/>
    <property type="match status" value="1"/>
</dbReference>
<organism evidence="3 4">
    <name type="scientific">Piscinibacter terrae</name>
    <dbReference type="NCBI Taxonomy" id="2496871"/>
    <lineage>
        <taxon>Bacteria</taxon>
        <taxon>Pseudomonadati</taxon>
        <taxon>Pseudomonadota</taxon>
        <taxon>Betaproteobacteria</taxon>
        <taxon>Burkholderiales</taxon>
        <taxon>Sphaerotilaceae</taxon>
        <taxon>Piscinibacter</taxon>
    </lineage>
</organism>
<sequence length="518" mass="56406">MPCCFAWPSPGRWPSRPMVRATCARCVSASAWPTSGPRRAPRMPASRPCSRCGWTHRPSAPCSWRGRTRSTSASRWTSWCWRKLRAPAGNRPPWPKPTPCERTWASMTAVLMNFCRALLLVLVLVAPRAFAHKASDAYLQLDAKGESSTLRVDVALRDLDVALDLDADGDGRLTWGEIKAAWPSVETYLRSNVAVQGCEWSEASRALERRADGVYAALTLKGRCADGSAPAIRYTVLREIDPTHRGLAYVMAAGGAPRLMVLDPSKPAQWAEPLQPAVSSATDASPAPSSRRTPGSMDADHGATMDPGARRGEGIASPVEFIREGITHIVTGYDHVLFLICLMLPAVMRRGPQGWMPVERLSQALLPVLGIVTAFTVAHSITLGLAAMKWVSLPPSFIEPAIAVTIVLAAIDNLRPIFANRRALVTFLFGLIHGFGFANVLAELNLPPADFAWALLQFNVGIELGQLAIVAVVVALLFLLRQRRRYPRWVISGGSCAAIVVGVLWFIERTANVSLLPM</sequence>
<name>A0A3N7HNE6_9BURK</name>
<evidence type="ECO:0000313" key="3">
    <source>
        <dbReference type="EMBL" id="RQP23664.1"/>
    </source>
</evidence>
<feature type="compositionally biased region" description="Basic and acidic residues" evidence="1">
    <location>
        <begin position="298"/>
        <end position="312"/>
    </location>
</feature>
<protein>
    <submittedName>
        <fullName evidence="3">HupE/UreJ family protein</fullName>
    </submittedName>
</protein>
<evidence type="ECO:0000256" key="1">
    <source>
        <dbReference type="SAM" id="MobiDB-lite"/>
    </source>
</evidence>
<comment type="caution">
    <text evidence="3">The sequence shown here is derived from an EMBL/GenBank/DDBJ whole genome shotgun (WGS) entry which is preliminary data.</text>
</comment>
<feature type="compositionally biased region" description="Low complexity" evidence="1">
    <location>
        <begin position="276"/>
        <end position="290"/>
    </location>
</feature>
<evidence type="ECO:0000313" key="4">
    <source>
        <dbReference type="Proteomes" id="UP000267464"/>
    </source>
</evidence>
<feature type="transmembrane region" description="Helical" evidence="2">
    <location>
        <begin position="489"/>
        <end position="507"/>
    </location>
</feature>
<feature type="region of interest" description="Disordered" evidence="1">
    <location>
        <begin position="272"/>
        <end position="312"/>
    </location>
</feature>
<reference evidence="3 4" key="1">
    <citation type="submission" date="2018-08" db="EMBL/GenBank/DDBJ databases">
        <authorList>
            <person name="Khan S.A."/>
            <person name="Jeon C.O."/>
            <person name="Chun B.H."/>
            <person name="Jeong S.E."/>
        </authorList>
    </citation>
    <scope>NUCLEOTIDE SEQUENCE [LARGE SCALE GENOMIC DNA]</scope>
    <source>
        <strain evidence="3 4">S-16</strain>
    </source>
</reference>
<feature type="transmembrane region" description="Helical" evidence="2">
    <location>
        <begin position="325"/>
        <end position="344"/>
    </location>
</feature>
<dbReference type="Proteomes" id="UP000267464">
    <property type="component" value="Unassembled WGS sequence"/>
</dbReference>
<feature type="transmembrane region" description="Helical" evidence="2">
    <location>
        <begin position="364"/>
        <end position="387"/>
    </location>
</feature>
<feature type="transmembrane region" description="Helical" evidence="2">
    <location>
        <begin position="393"/>
        <end position="411"/>
    </location>
</feature>
<dbReference type="InterPro" id="IPR018247">
    <property type="entry name" value="EF_Hand_1_Ca_BS"/>
</dbReference>
<dbReference type="EMBL" id="QUSW01000004">
    <property type="protein sequence ID" value="RQP23664.1"/>
    <property type="molecule type" value="Genomic_DNA"/>
</dbReference>
<reference evidence="3 4" key="2">
    <citation type="submission" date="2018-12" db="EMBL/GenBank/DDBJ databases">
        <title>Rhizobacter gummiphilus sp. nov., a rubber-degrading bacterium isolated from the soil of a botanical garden in Japan.</title>
        <authorList>
            <person name="Shunsuke S.S."/>
        </authorList>
    </citation>
    <scope>NUCLEOTIDE SEQUENCE [LARGE SCALE GENOMIC DNA]</scope>
    <source>
        <strain evidence="3 4">S-16</strain>
    </source>
</reference>
<keyword evidence="2" id="KW-0472">Membrane</keyword>